<protein>
    <submittedName>
        <fullName evidence="1">Uncharacterized protein</fullName>
    </submittedName>
</protein>
<dbReference type="Proteomes" id="UP000479526">
    <property type="component" value="Unassembled WGS sequence"/>
</dbReference>
<dbReference type="EMBL" id="WXEW01000008">
    <property type="protein sequence ID" value="NAS25192.1"/>
    <property type="molecule type" value="Genomic_DNA"/>
</dbReference>
<evidence type="ECO:0000313" key="2">
    <source>
        <dbReference type="Proteomes" id="UP000479526"/>
    </source>
</evidence>
<comment type="caution">
    <text evidence="1">The sequence shown here is derived from an EMBL/GenBank/DDBJ whole genome shotgun (WGS) entry which is preliminary data.</text>
</comment>
<reference evidence="1 2" key="1">
    <citation type="submission" date="2020-01" db="EMBL/GenBank/DDBJ databases">
        <title>Herbidospora sp. NEAU-GS84 nov., a novel actinomycete isolated from soil.</title>
        <authorList>
            <person name="Han L."/>
        </authorList>
    </citation>
    <scope>NUCLEOTIDE SEQUENCE [LARGE SCALE GENOMIC DNA]</scope>
    <source>
        <strain evidence="1 2">NEAU-GS84</strain>
    </source>
</reference>
<keyword evidence="2" id="KW-1185">Reference proteome</keyword>
<dbReference type="AlphaFoldDB" id="A0A7C9NKZ8"/>
<evidence type="ECO:0000313" key="1">
    <source>
        <dbReference type="EMBL" id="NAS25192.1"/>
    </source>
</evidence>
<sequence>MRDGLIWWSTEKATFGLVVRDGVVVEAAPYARRWARGRRAEEVFQKGRESGGVSVEWIPEQ</sequence>
<proteinExistence type="predicted"/>
<gene>
    <name evidence="1" type="ORF">GT755_26355</name>
</gene>
<accession>A0A7C9NKZ8</accession>
<dbReference type="RefSeq" id="WP_161482307.1">
    <property type="nucleotide sequence ID" value="NZ_WXEW01000008.1"/>
</dbReference>
<name>A0A7C9NKZ8_9ACTN</name>
<organism evidence="1 2">
    <name type="scientific">Herbidospora solisilvae</name>
    <dbReference type="NCBI Taxonomy" id="2696284"/>
    <lineage>
        <taxon>Bacteria</taxon>
        <taxon>Bacillati</taxon>
        <taxon>Actinomycetota</taxon>
        <taxon>Actinomycetes</taxon>
        <taxon>Streptosporangiales</taxon>
        <taxon>Streptosporangiaceae</taxon>
        <taxon>Herbidospora</taxon>
    </lineage>
</organism>